<feature type="transmembrane region" description="Helical" evidence="5">
    <location>
        <begin position="25"/>
        <end position="45"/>
    </location>
</feature>
<evidence type="ECO:0000256" key="4">
    <source>
        <dbReference type="ARBA" id="ARBA00023136"/>
    </source>
</evidence>
<feature type="transmembrane region" description="Helical" evidence="5">
    <location>
        <begin position="354"/>
        <end position="372"/>
    </location>
</feature>
<evidence type="ECO:0000256" key="3">
    <source>
        <dbReference type="ARBA" id="ARBA00022989"/>
    </source>
</evidence>
<dbReference type="Pfam" id="PF00916">
    <property type="entry name" value="Sulfate_transp"/>
    <property type="match status" value="1"/>
</dbReference>
<organism evidence="7 8">
    <name type="scientific">Microscilla marina ATCC 23134</name>
    <dbReference type="NCBI Taxonomy" id="313606"/>
    <lineage>
        <taxon>Bacteria</taxon>
        <taxon>Pseudomonadati</taxon>
        <taxon>Bacteroidota</taxon>
        <taxon>Cytophagia</taxon>
        <taxon>Cytophagales</taxon>
        <taxon>Microscillaceae</taxon>
        <taxon>Microscilla</taxon>
    </lineage>
</organism>
<evidence type="ECO:0000259" key="6">
    <source>
        <dbReference type="PROSITE" id="PS50801"/>
    </source>
</evidence>
<dbReference type="NCBIfam" id="TIGR00815">
    <property type="entry name" value="sulP"/>
    <property type="match status" value="1"/>
</dbReference>
<dbReference type="AlphaFoldDB" id="A1ZCC6"/>
<dbReference type="Pfam" id="PF01740">
    <property type="entry name" value="STAS"/>
    <property type="match status" value="1"/>
</dbReference>
<dbReference type="GO" id="GO:0016020">
    <property type="term" value="C:membrane"/>
    <property type="evidence" value="ECO:0007669"/>
    <property type="project" value="UniProtKB-SubCell"/>
</dbReference>
<name>A1ZCC6_MICM2</name>
<dbReference type="InterPro" id="IPR011547">
    <property type="entry name" value="SLC26A/SulP_dom"/>
</dbReference>
<feature type="transmembrane region" description="Helical" evidence="5">
    <location>
        <begin position="291"/>
        <end position="308"/>
    </location>
</feature>
<feature type="transmembrane region" description="Helical" evidence="5">
    <location>
        <begin position="384"/>
        <end position="412"/>
    </location>
</feature>
<dbReference type="InterPro" id="IPR018045">
    <property type="entry name" value="S04_transporter_CS"/>
</dbReference>
<dbReference type="RefSeq" id="WP_002692756.1">
    <property type="nucleotide sequence ID" value="NZ_AAWS01000001.1"/>
</dbReference>
<feature type="transmembrane region" description="Helical" evidence="5">
    <location>
        <begin position="179"/>
        <end position="197"/>
    </location>
</feature>
<feature type="transmembrane region" description="Helical" evidence="5">
    <location>
        <begin position="133"/>
        <end position="151"/>
    </location>
</feature>
<dbReference type="CDD" id="cd07042">
    <property type="entry name" value="STAS_SulP_like_sulfate_transporter"/>
    <property type="match status" value="1"/>
</dbReference>
<dbReference type="EMBL" id="AAWS01000001">
    <property type="protein sequence ID" value="EAY31928.1"/>
    <property type="molecule type" value="Genomic_DNA"/>
</dbReference>
<sequence>MNIKQLVPILDWLPQYKKTYIKGDVSAGLTVGIMLIPQGMAYAYIAGLPPVYGLYAALVPQIIYAFLGTSRQLSVGPVAMDSLLVASGVSLIAATGSDQYIALAVLLAFMMGALQLLFGVLRLGFLVNFLSRPVISGFTSAAAFIIGLNQLKHLMGVTLPRSNQVHEILSQAVLKVSDIHWTTFAIGLGGIVVIRWVKKYKKNVPAALVVVVLSILVVYIFRLDLVGVKIIQDVPGGLPVPALPLFDLDVISQLFPMALTLALIAFMEAISVAKAVQAKHKDYEIDPNQELIALGAANLIGAFFKSYPGTGGFSRTAVNDQGGAKTGVAALVSAALVALTLLFLTPLFYYLPQAVLASMIMVAVFGLIDFGYPRVLWHTKKDEFLMFTVTFITTLTVGIREGIFAGVVLSLLAMVYRTTRPHVAILGAFKGTHEYRNVARYDDLVVRKDVLILRYDASLYFANTNHFRDTMRQQVTPNLGVLELVIVNAESIDSVDSSAAQMLQELFAELEAQGIGFNFSNIKGPVRDYFAQSGLTALMGKDKFFLDVQSAVDAFDQKKSPWVTRSNQYAQQINGTF</sequence>
<proteinExistence type="predicted"/>
<evidence type="ECO:0000313" key="7">
    <source>
        <dbReference type="EMBL" id="EAY31928.1"/>
    </source>
</evidence>
<protein>
    <submittedName>
        <fullName evidence="7">Sulfate transporter family protein</fullName>
    </submittedName>
</protein>
<evidence type="ECO:0000256" key="2">
    <source>
        <dbReference type="ARBA" id="ARBA00022692"/>
    </source>
</evidence>
<dbReference type="SUPFAM" id="SSF52091">
    <property type="entry name" value="SpoIIaa-like"/>
    <property type="match status" value="1"/>
</dbReference>
<dbReference type="OrthoDB" id="9771198at2"/>
<dbReference type="GO" id="GO:0008271">
    <property type="term" value="F:secondary active sulfate transmembrane transporter activity"/>
    <property type="evidence" value="ECO:0007669"/>
    <property type="project" value="InterPro"/>
</dbReference>
<dbReference type="Gene3D" id="3.30.750.24">
    <property type="entry name" value="STAS domain"/>
    <property type="match status" value="1"/>
</dbReference>
<accession>A1ZCC6</accession>
<keyword evidence="3 5" id="KW-1133">Transmembrane helix</keyword>
<feature type="transmembrane region" description="Helical" evidence="5">
    <location>
        <begin position="204"/>
        <end position="221"/>
    </location>
</feature>
<dbReference type="PROSITE" id="PS01130">
    <property type="entry name" value="SLC26A"/>
    <property type="match status" value="1"/>
</dbReference>
<dbReference type="PROSITE" id="PS50801">
    <property type="entry name" value="STAS"/>
    <property type="match status" value="1"/>
</dbReference>
<dbReference type="InterPro" id="IPR001902">
    <property type="entry name" value="SLC26A/SulP_fam"/>
</dbReference>
<comment type="subcellular location">
    <subcellularLocation>
        <location evidence="1">Membrane</location>
        <topology evidence="1">Multi-pass membrane protein</topology>
    </subcellularLocation>
</comment>
<feature type="transmembrane region" description="Helical" evidence="5">
    <location>
        <begin position="100"/>
        <end position="121"/>
    </location>
</feature>
<keyword evidence="2 5" id="KW-0812">Transmembrane</keyword>
<dbReference type="InterPro" id="IPR002645">
    <property type="entry name" value="STAS_dom"/>
</dbReference>
<feature type="transmembrane region" description="Helical" evidence="5">
    <location>
        <begin position="250"/>
        <end position="270"/>
    </location>
</feature>
<gene>
    <name evidence="7" type="ORF">M23134_01957</name>
</gene>
<evidence type="ECO:0000256" key="1">
    <source>
        <dbReference type="ARBA" id="ARBA00004141"/>
    </source>
</evidence>
<evidence type="ECO:0000256" key="5">
    <source>
        <dbReference type="SAM" id="Phobius"/>
    </source>
</evidence>
<dbReference type="eggNOG" id="COG0659">
    <property type="taxonomic scope" value="Bacteria"/>
</dbReference>
<dbReference type="Proteomes" id="UP000004095">
    <property type="component" value="Unassembled WGS sequence"/>
</dbReference>
<dbReference type="InterPro" id="IPR036513">
    <property type="entry name" value="STAS_dom_sf"/>
</dbReference>
<feature type="transmembrane region" description="Helical" evidence="5">
    <location>
        <begin position="51"/>
        <end position="67"/>
    </location>
</feature>
<evidence type="ECO:0000313" key="8">
    <source>
        <dbReference type="Proteomes" id="UP000004095"/>
    </source>
</evidence>
<feature type="domain" description="STAS" evidence="6">
    <location>
        <begin position="440"/>
        <end position="555"/>
    </location>
</feature>
<feature type="transmembrane region" description="Helical" evidence="5">
    <location>
        <begin position="74"/>
        <end position="94"/>
    </location>
</feature>
<reference evidence="7 8" key="1">
    <citation type="submission" date="2007-01" db="EMBL/GenBank/DDBJ databases">
        <authorList>
            <person name="Haygood M."/>
            <person name="Podell S."/>
            <person name="Anderson C."/>
            <person name="Hopkinson B."/>
            <person name="Roe K."/>
            <person name="Barbeau K."/>
            <person name="Gaasterland T."/>
            <person name="Ferriera S."/>
            <person name="Johnson J."/>
            <person name="Kravitz S."/>
            <person name="Beeson K."/>
            <person name="Sutton G."/>
            <person name="Rogers Y.-H."/>
            <person name="Friedman R."/>
            <person name="Frazier M."/>
            <person name="Venter J.C."/>
        </authorList>
    </citation>
    <scope>NUCLEOTIDE SEQUENCE [LARGE SCALE GENOMIC DNA]</scope>
    <source>
        <strain evidence="7 8">ATCC 23134</strain>
    </source>
</reference>
<dbReference type="PANTHER" id="PTHR11814">
    <property type="entry name" value="SULFATE TRANSPORTER"/>
    <property type="match status" value="1"/>
</dbReference>
<feature type="transmembrane region" description="Helical" evidence="5">
    <location>
        <begin position="328"/>
        <end position="349"/>
    </location>
</feature>
<keyword evidence="8" id="KW-1185">Reference proteome</keyword>
<comment type="caution">
    <text evidence="7">The sequence shown here is derived from an EMBL/GenBank/DDBJ whole genome shotgun (WGS) entry which is preliminary data.</text>
</comment>
<keyword evidence="4 5" id="KW-0472">Membrane</keyword>